<evidence type="ECO:0008006" key="4">
    <source>
        <dbReference type="Google" id="ProtNLM"/>
    </source>
</evidence>
<organism evidence="2 3">
    <name type="scientific">Vulcanibacillus modesticaldus</name>
    <dbReference type="NCBI Taxonomy" id="337097"/>
    <lineage>
        <taxon>Bacteria</taxon>
        <taxon>Bacillati</taxon>
        <taxon>Bacillota</taxon>
        <taxon>Bacilli</taxon>
        <taxon>Bacillales</taxon>
        <taxon>Bacillaceae</taxon>
        <taxon>Vulcanibacillus</taxon>
    </lineage>
</organism>
<feature type="transmembrane region" description="Helical" evidence="1">
    <location>
        <begin position="271"/>
        <end position="288"/>
    </location>
</feature>
<dbReference type="STRING" id="337097.BHF71_01015"/>
<dbReference type="Pfam" id="PF14897">
    <property type="entry name" value="EpsG"/>
    <property type="match status" value="1"/>
</dbReference>
<gene>
    <name evidence="2" type="ORF">BHF71_01015</name>
</gene>
<keyword evidence="1" id="KW-0812">Transmembrane</keyword>
<dbReference type="EMBL" id="MIJF01000013">
    <property type="protein sequence ID" value="OEF99787.1"/>
    <property type="molecule type" value="Genomic_DNA"/>
</dbReference>
<keyword evidence="1" id="KW-0472">Membrane</keyword>
<evidence type="ECO:0000313" key="3">
    <source>
        <dbReference type="Proteomes" id="UP000243739"/>
    </source>
</evidence>
<feature type="transmembrane region" description="Helical" evidence="1">
    <location>
        <begin position="91"/>
        <end position="111"/>
    </location>
</feature>
<accession>A0A1D2YVW1</accession>
<dbReference type="InterPro" id="IPR049458">
    <property type="entry name" value="EpsG-like"/>
</dbReference>
<name>A0A1D2YVW1_9BACI</name>
<feature type="transmembrane region" description="Helical" evidence="1">
    <location>
        <begin position="29"/>
        <end position="48"/>
    </location>
</feature>
<evidence type="ECO:0000313" key="2">
    <source>
        <dbReference type="EMBL" id="OEF99787.1"/>
    </source>
</evidence>
<dbReference type="AlphaFoldDB" id="A0A1D2YVW1"/>
<feature type="transmembrane region" description="Helical" evidence="1">
    <location>
        <begin position="123"/>
        <end position="145"/>
    </location>
</feature>
<feature type="transmembrane region" description="Helical" evidence="1">
    <location>
        <begin position="317"/>
        <end position="338"/>
    </location>
</feature>
<keyword evidence="3" id="KW-1185">Reference proteome</keyword>
<dbReference type="Proteomes" id="UP000243739">
    <property type="component" value="Unassembled WGS sequence"/>
</dbReference>
<feature type="transmembrane region" description="Helical" evidence="1">
    <location>
        <begin position="197"/>
        <end position="222"/>
    </location>
</feature>
<feature type="transmembrane region" description="Helical" evidence="1">
    <location>
        <begin position="165"/>
        <end position="188"/>
    </location>
</feature>
<keyword evidence="1" id="KW-1133">Transmembrane helix</keyword>
<feature type="transmembrane region" description="Helical" evidence="1">
    <location>
        <begin position="6"/>
        <end position="22"/>
    </location>
</feature>
<comment type="caution">
    <text evidence="2">The sequence shown here is derived from an EMBL/GenBank/DDBJ whole genome shotgun (WGS) entry which is preliminary data.</text>
</comment>
<proteinExistence type="predicted"/>
<feature type="transmembrane region" description="Helical" evidence="1">
    <location>
        <begin position="242"/>
        <end position="259"/>
    </location>
</feature>
<dbReference type="RefSeq" id="WP_069656274.1">
    <property type="nucleotide sequence ID" value="NZ_MIJF01000013.1"/>
</dbReference>
<protein>
    <recommendedName>
        <fullName evidence="4">EpsG family protein</fullName>
    </recommendedName>
</protein>
<evidence type="ECO:0000256" key="1">
    <source>
        <dbReference type="SAM" id="Phobius"/>
    </source>
</evidence>
<reference evidence="2 3" key="1">
    <citation type="submission" date="2016-09" db="EMBL/GenBank/DDBJ databases">
        <title>Draft genome sequence for the type strain of Vulcanibacillus modesticaldus BR, a strictly anaerobic, moderately thermophilic, and nitrate-reducing bacterium from deep sea-hydrothermal vents of the Mid-Atlantic Ridge.</title>
        <authorList>
            <person name="Abin C.A."/>
            <person name="Hollibaugh J.T."/>
        </authorList>
    </citation>
    <scope>NUCLEOTIDE SEQUENCE [LARGE SCALE GENOMIC DNA]</scope>
    <source>
        <strain evidence="2 3">BR</strain>
    </source>
</reference>
<sequence length="348" mass="41174">MSLYFFIVLIVYSIALIIKTKSLTKKWTVLDIFILLVLIIFSGIRFNVGTDYGMYYHIYNTYISKVFSLKDYYSTKQEFGYYLLSWITKNISSSSYGIFWTSAIITYIPIYSRIKKESKNFTFSILLFILLGFYTGAFNIIRQWIAIAINFYANQYIEENRKKFVLLNIIGSFFHSTSIIAMLIQLVVKKIKPTFKFFVFIIVLGIISTIIFERMSFIFSMLDNLNPRYINYFESRPAGKGLKLLFVLRIIIILFVLILTKKTEYQYDKTLLIVSSFFMIIGFTNVFIARIEYYFSIVLVLLLPNILTQMEKKERLLYQYCFTVVFLVVFILSLMYYSDLIPYKTHLM</sequence>